<dbReference type="PROSITE" id="PS50005">
    <property type="entry name" value="TPR"/>
    <property type="match status" value="2"/>
</dbReference>
<feature type="repeat" description="TPR" evidence="1">
    <location>
        <begin position="296"/>
        <end position="329"/>
    </location>
</feature>
<evidence type="ECO:0000256" key="1">
    <source>
        <dbReference type="PROSITE-ProRule" id="PRU00339"/>
    </source>
</evidence>
<dbReference type="Proteomes" id="UP000219452">
    <property type="component" value="Unassembled WGS sequence"/>
</dbReference>
<feature type="transmembrane region" description="Helical" evidence="2">
    <location>
        <begin position="1044"/>
        <end position="1061"/>
    </location>
</feature>
<dbReference type="InterPro" id="IPR019734">
    <property type="entry name" value="TPR_rpt"/>
</dbReference>
<dbReference type="SUPFAM" id="SSF48452">
    <property type="entry name" value="TPR-like"/>
    <property type="match status" value="2"/>
</dbReference>
<dbReference type="Gene3D" id="1.25.40.10">
    <property type="entry name" value="Tetratricopeptide repeat domain"/>
    <property type="match status" value="2"/>
</dbReference>
<accession>A0A286F438</accession>
<name>A0A286F438_9BACT</name>
<keyword evidence="2" id="KW-0812">Transmembrane</keyword>
<dbReference type="AlphaFoldDB" id="A0A286F438"/>
<reference evidence="5" key="1">
    <citation type="submission" date="2017-09" db="EMBL/GenBank/DDBJ databases">
        <authorList>
            <person name="Varghese N."/>
            <person name="Submissions S."/>
        </authorList>
    </citation>
    <scope>NUCLEOTIDE SEQUENCE [LARGE SCALE GENOMIC DNA]</scope>
    <source>
        <strain evidence="5">DSM 29961</strain>
    </source>
</reference>
<keyword evidence="2" id="KW-0472">Membrane</keyword>
<evidence type="ECO:0000313" key="5">
    <source>
        <dbReference type="Proteomes" id="UP000219452"/>
    </source>
</evidence>
<dbReference type="Pfam" id="PF12770">
    <property type="entry name" value="CHAT"/>
    <property type="match status" value="1"/>
</dbReference>
<gene>
    <name evidence="4" type="ORF">SAMN06269250_0239</name>
</gene>
<feature type="repeat" description="TPR" evidence="1">
    <location>
        <begin position="254"/>
        <end position="287"/>
    </location>
</feature>
<protein>
    <submittedName>
        <fullName evidence="4">CHAT domain-containing protein</fullName>
    </submittedName>
</protein>
<dbReference type="SMART" id="SM00028">
    <property type="entry name" value="TPR"/>
    <property type="match status" value="7"/>
</dbReference>
<dbReference type="Pfam" id="PF13424">
    <property type="entry name" value="TPR_12"/>
    <property type="match status" value="1"/>
</dbReference>
<dbReference type="OrthoDB" id="9771112at2"/>
<dbReference type="InterPro" id="IPR011990">
    <property type="entry name" value="TPR-like_helical_dom_sf"/>
</dbReference>
<evidence type="ECO:0000256" key="2">
    <source>
        <dbReference type="SAM" id="Phobius"/>
    </source>
</evidence>
<dbReference type="PANTHER" id="PTHR10098">
    <property type="entry name" value="RAPSYN-RELATED"/>
    <property type="match status" value="1"/>
</dbReference>
<keyword evidence="1" id="KW-0802">TPR repeat</keyword>
<dbReference type="InterPro" id="IPR024983">
    <property type="entry name" value="CHAT_dom"/>
</dbReference>
<evidence type="ECO:0000313" key="4">
    <source>
        <dbReference type="EMBL" id="SOD77997.1"/>
    </source>
</evidence>
<organism evidence="4 5">
    <name type="scientific">Spirosoma fluviale</name>
    <dbReference type="NCBI Taxonomy" id="1597977"/>
    <lineage>
        <taxon>Bacteria</taxon>
        <taxon>Pseudomonadati</taxon>
        <taxon>Bacteroidota</taxon>
        <taxon>Cytophagia</taxon>
        <taxon>Cytophagales</taxon>
        <taxon>Cytophagaceae</taxon>
        <taxon>Spirosoma</taxon>
    </lineage>
</organism>
<sequence>MGKIVIVRFSFFFFISLSIGKQIGYTKNQLTDWSQPNTVDTLMAYRELVEADSLRDKGQYSQAIKAIQTAQRIYERGKYRVRVIDCLVRYASILDAADLPIQCMQALRKAQNYASLYPKLNLHRLKADIDLKFAELYIPMRKSDSVTYFLNRAEPVFDKIKDWEKFTYCEILRAGDYYYASNFKCMEVSLSLALQRAKQKLPQTNDTFSVIYRLQGVMYDALGDYEKAIMVAQDGLRAVLAKPRLTSLDSSYVVTFYNNIGAMYYSKGDYDRTIDYYTQALQFAMRQKSPPVPTLLSIYQNIGSTYNKQGNTDRAMAFYMQSMKYTQGAYVQQIAAIYFKISGLFIKQKNSQQALYYLQKGALLQKNEQKDIEIYYLRKAECYVLQRQFQQALDTYEVAIQASQHNQNAPTETIIRQKMADVYLQQKNYRDALQQVKQGLAIVYPSRRKGGDENAFQLSQTGDRLSLLELLCLKSKIYQQWAVTAITQPIRQQRLQTCHRLNQTITTLYDTLRLNYPWENSKYLLAQKASPFYKGAMEVALQLHQLIGQELYLNHAFGFAEKNRAVVLQDALADTHARQHGDIPEKVWNDEKRLRINLIFYTRKLIEATASKDSLRMTRYQQYLFENRRKLEALTTNFQKTYPEYYQLRHDTRPVSLQAVQVRLSRSQSSFIEYAEGVDDLYAFCITPTTRRVVRIGKIRAIEQQVNRLRTSLTDYAMVTESSSKAYNLFTQSAYQLYNVLIKPVVPIQNAFPKHLTIVPIGSLSYVPFDNLLDASPVRSKSSSYARLPYLVRKTAISYAYSASLFVDVSPVKSTTQAGTLLAFAPAYSSANQRTTVSPMYRSGNQTAGETPLSETQQEVKQITGYFNGQAYLDKSATKSQFLQLAEGYDVIHLAMHSRADEQNSNQNTLFFTPEKKQSNSHLDAYEVGGLQLNARMTVLSGCETGYGTYQVGEGVLSLARSFILAGSKSVVMSLWKAEDRASASIMDLFYKGLADGLSKDEALRQAKLTYIDKSDDLTGHPLFWSGIVVIGDASPLVLPKHKILLWLSSLVLILLTILAWRHGKTMLNMYFFTKAKFQSTSSY</sequence>
<keyword evidence="5" id="KW-1185">Reference proteome</keyword>
<proteinExistence type="predicted"/>
<dbReference type="PROSITE" id="PS50293">
    <property type="entry name" value="TPR_REGION"/>
    <property type="match status" value="1"/>
</dbReference>
<dbReference type="PANTHER" id="PTHR10098:SF108">
    <property type="entry name" value="TETRATRICOPEPTIDE REPEAT PROTEIN 28"/>
    <property type="match status" value="1"/>
</dbReference>
<feature type="domain" description="CHAT" evidence="3">
    <location>
        <begin position="733"/>
        <end position="1033"/>
    </location>
</feature>
<evidence type="ECO:0000259" key="3">
    <source>
        <dbReference type="Pfam" id="PF12770"/>
    </source>
</evidence>
<keyword evidence="2" id="KW-1133">Transmembrane helix</keyword>
<dbReference type="EMBL" id="OCNH01000001">
    <property type="protein sequence ID" value="SOD77997.1"/>
    <property type="molecule type" value="Genomic_DNA"/>
</dbReference>